<keyword evidence="2" id="KW-1185">Reference proteome</keyword>
<dbReference type="AlphaFoldDB" id="A0A3M0BMN0"/>
<protein>
    <submittedName>
        <fullName evidence="1">Uncharacterized protein</fullName>
    </submittedName>
</protein>
<dbReference type="Proteomes" id="UP000280842">
    <property type="component" value="Unassembled WGS sequence"/>
</dbReference>
<name>A0A3M0BMN0_9AQUI</name>
<organism evidence="1 2">
    <name type="scientific">Hydrogenothermus marinus</name>
    <dbReference type="NCBI Taxonomy" id="133270"/>
    <lineage>
        <taxon>Bacteria</taxon>
        <taxon>Pseudomonadati</taxon>
        <taxon>Aquificota</taxon>
        <taxon>Aquificia</taxon>
        <taxon>Aquificales</taxon>
        <taxon>Hydrogenothermaceae</taxon>
        <taxon>Hydrogenothermus</taxon>
    </lineage>
</organism>
<dbReference type="EMBL" id="REFO01000012">
    <property type="protein sequence ID" value="RMA96088.1"/>
    <property type="molecule type" value="Genomic_DNA"/>
</dbReference>
<accession>A0A3M0BMN0</accession>
<proteinExistence type="predicted"/>
<evidence type="ECO:0000313" key="2">
    <source>
        <dbReference type="Proteomes" id="UP000280842"/>
    </source>
</evidence>
<comment type="caution">
    <text evidence="1">The sequence shown here is derived from an EMBL/GenBank/DDBJ whole genome shotgun (WGS) entry which is preliminary data.</text>
</comment>
<evidence type="ECO:0000313" key="1">
    <source>
        <dbReference type="EMBL" id="RMA96088.1"/>
    </source>
</evidence>
<sequence length="56" mass="6794">MSVKEINSEVENISFEFLNILEKTRNPEERIKIFETYYKVLLMLEKIKESEIKIDK</sequence>
<dbReference type="RefSeq" id="WP_170145610.1">
    <property type="nucleotide sequence ID" value="NZ_REFO01000012.1"/>
</dbReference>
<gene>
    <name evidence="1" type="ORF">CLV39_1099</name>
</gene>
<reference evidence="1 2" key="1">
    <citation type="submission" date="2018-10" db="EMBL/GenBank/DDBJ databases">
        <title>Genomic Encyclopedia of Archaeal and Bacterial Type Strains, Phase II (KMG-II): from individual species to whole genera.</title>
        <authorList>
            <person name="Goeker M."/>
        </authorList>
    </citation>
    <scope>NUCLEOTIDE SEQUENCE [LARGE SCALE GENOMIC DNA]</scope>
    <source>
        <strain evidence="1 2">VM1</strain>
    </source>
</reference>